<accession>A0A3N6MRP0</accession>
<keyword evidence="2" id="KW-1185">Reference proteome</keyword>
<dbReference type="Proteomes" id="UP000269154">
    <property type="component" value="Unassembled WGS sequence"/>
</dbReference>
<evidence type="ECO:0000313" key="1">
    <source>
        <dbReference type="EMBL" id="RQH27388.1"/>
    </source>
</evidence>
<dbReference type="OrthoDB" id="582352at2"/>
<comment type="caution">
    <text evidence="1">The sequence shown here is derived from an EMBL/GenBank/DDBJ whole genome shotgun (WGS) entry which is preliminary data.</text>
</comment>
<organism evidence="1 2">
    <name type="scientific">Okeania hirsuta</name>
    <dbReference type="NCBI Taxonomy" id="1458930"/>
    <lineage>
        <taxon>Bacteria</taxon>
        <taxon>Bacillati</taxon>
        <taxon>Cyanobacteriota</taxon>
        <taxon>Cyanophyceae</taxon>
        <taxon>Oscillatoriophycideae</taxon>
        <taxon>Oscillatoriales</taxon>
        <taxon>Microcoleaceae</taxon>
        <taxon>Okeania</taxon>
    </lineage>
</organism>
<evidence type="ECO:0000313" key="2">
    <source>
        <dbReference type="Proteomes" id="UP000269154"/>
    </source>
</evidence>
<gene>
    <name evidence="1" type="ORF">D5R40_28035</name>
</gene>
<proteinExistence type="predicted"/>
<name>A0A3N6MRP0_9CYAN</name>
<dbReference type="AlphaFoldDB" id="A0A3N6MRP0"/>
<reference evidence="1 2" key="1">
    <citation type="journal article" date="2018" name="ACS Chem. Biol.">
        <title>Ketoreductase domain dysfunction expands chemodiversity: malyngamide biosynthesis in the cyanobacterium Okeania hirsuta.</title>
        <authorList>
            <person name="Moss N.A."/>
            <person name="Leao T."/>
            <person name="Rankin M."/>
            <person name="McCullough T.M."/>
            <person name="Qu P."/>
            <person name="Korobeynikov A."/>
            <person name="Smith J.L."/>
            <person name="Gerwick L."/>
            <person name="Gerwick W.H."/>
        </authorList>
    </citation>
    <scope>NUCLEOTIDE SEQUENCE [LARGE SCALE GENOMIC DNA]</scope>
    <source>
        <strain evidence="1 2">PAB10Feb10-1</strain>
    </source>
</reference>
<protein>
    <submittedName>
        <fullName evidence="1">Uncharacterized protein</fullName>
    </submittedName>
</protein>
<dbReference type="EMBL" id="RCBY01000265">
    <property type="protein sequence ID" value="RQH27388.1"/>
    <property type="molecule type" value="Genomic_DNA"/>
</dbReference>
<dbReference type="RefSeq" id="WP_124147637.1">
    <property type="nucleotide sequence ID" value="NZ_CAWOKI010000300.1"/>
</dbReference>
<sequence length="106" mass="12195">MLELTNIKQTALDYLLSNLEVSPEHRHLFEVVGATCFDNNEWMINISIVGLIGKYWNVFVNGNTGKILPDCEFNTDCQDLNEPHQYSHLPDYLNQLLNRLTANVSR</sequence>